<dbReference type="RefSeq" id="WP_139806970.1">
    <property type="nucleotide sequence ID" value="NZ_FWWU01000009.1"/>
</dbReference>
<feature type="domain" description="MOSC" evidence="1">
    <location>
        <begin position="112"/>
        <end position="273"/>
    </location>
</feature>
<gene>
    <name evidence="2" type="ORF">SAMN00790413_02368</name>
</gene>
<dbReference type="SUPFAM" id="SSF141673">
    <property type="entry name" value="MOSC N-terminal domain-like"/>
    <property type="match status" value="1"/>
</dbReference>
<dbReference type="OrthoDB" id="581532at2"/>
<protein>
    <recommendedName>
        <fullName evidence="1">MOSC domain-containing protein</fullName>
    </recommendedName>
</protein>
<dbReference type="GO" id="GO:0030151">
    <property type="term" value="F:molybdenum ion binding"/>
    <property type="evidence" value="ECO:0007669"/>
    <property type="project" value="InterPro"/>
</dbReference>
<dbReference type="InterPro" id="IPR005303">
    <property type="entry name" value="MOCOS_middle"/>
</dbReference>
<sequence>MTPPPIPFSLVGLWLYPVKSLAGAAVQEARPNAWGGLAGDREWAIVNAAGEVTWQGALPRLALVQPVLTRATLTLHFPGCFPLTVPLGAPRAGCSVQIWNDGQKVNEVFPAEDAGDGAAAWLTGTLGQPLRLVRLGPEAQGREGVQRLHVLSTGSLQALNGELQAHGHPEAEVERFRPNLLIEAAGPDTLPFLEERAATLTWTGGMQVRLGQPCVRCVMPNIDLHDARVGREPLATLVRMSTRRHPGEPVRFGVYGHAVTGDHLEVGQTGQAERPPAQGSGACVQ</sequence>
<dbReference type="EMBL" id="FWWU01000009">
    <property type="protein sequence ID" value="SMB94394.1"/>
    <property type="molecule type" value="Genomic_DNA"/>
</dbReference>
<dbReference type="SUPFAM" id="SSF50800">
    <property type="entry name" value="PK beta-barrel domain-like"/>
    <property type="match status" value="1"/>
</dbReference>
<dbReference type="GO" id="GO:0030170">
    <property type="term" value="F:pyridoxal phosphate binding"/>
    <property type="evidence" value="ECO:0007669"/>
    <property type="project" value="InterPro"/>
</dbReference>
<organism evidence="2 3">
    <name type="scientific">Deinococcus hopiensis KR-140</name>
    <dbReference type="NCBI Taxonomy" id="695939"/>
    <lineage>
        <taxon>Bacteria</taxon>
        <taxon>Thermotogati</taxon>
        <taxon>Deinococcota</taxon>
        <taxon>Deinococci</taxon>
        <taxon>Deinococcales</taxon>
        <taxon>Deinococcaceae</taxon>
        <taxon>Deinococcus</taxon>
    </lineage>
</organism>
<keyword evidence="3" id="KW-1185">Reference proteome</keyword>
<evidence type="ECO:0000259" key="1">
    <source>
        <dbReference type="PROSITE" id="PS51340"/>
    </source>
</evidence>
<proteinExistence type="predicted"/>
<dbReference type="GO" id="GO:0003824">
    <property type="term" value="F:catalytic activity"/>
    <property type="evidence" value="ECO:0007669"/>
    <property type="project" value="InterPro"/>
</dbReference>
<dbReference type="Pfam" id="PF03476">
    <property type="entry name" value="MOSC_N"/>
    <property type="match status" value="1"/>
</dbReference>
<reference evidence="2 3" key="1">
    <citation type="submission" date="2017-04" db="EMBL/GenBank/DDBJ databases">
        <authorList>
            <person name="Afonso C.L."/>
            <person name="Miller P.J."/>
            <person name="Scott M.A."/>
            <person name="Spackman E."/>
            <person name="Goraichik I."/>
            <person name="Dimitrov K.M."/>
            <person name="Suarez D.L."/>
            <person name="Swayne D.E."/>
        </authorList>
    </citation>
    <scope>NUCLEOTIDE SEQUENCE [LARGE SCALE GENOMIC DNA]</scope>
    <source>
        <strain evidence="2 3">KR-140</strain>
    </source>
</reference>
<dbReference type="PROSITE" id="PS51340">
    <property type="entry name" value="MOSC"/>
    <property type="match status" value="1"/>
</dbReference>
<accession>A0A1W1VN64</accession>
<dbReference type="InterPro" id="IPR005302">
    <property type="entry name" value="MoCF_Sase_C"/>
</dbReference>
<dbReference type="InterPro" id="IPR011037">
    <property type="entry name" value="Pyrv_Knase-like_insert_dom_sf"/>
</dbReference>
<dbReference type="Proteomes" id="UP000192582">
    <property type="component" value="Unassembled WGS sequence"/>
</dbReference>
<dbReference type="STRING" id="695939.SAMN00790413_02368"/>
<evidence type="ECO:0000313" key="3">
    <source>
        <dbReference type="Proteomes" id="UP000192582"/>
    </source>
</evidence>
<evidence type="ECO:0000313" key="2">
    <source>
        <dbReference type="EMBL" id="SMB94394.1"/>
    </source>
</evidence>
<dbReference type="AlphaFoldDB" id="A0A1W1VN64"/>
<dbReference type="Pfam" id="PF03473">
    <property type="entry name" value="MOSC"/>
    <property type="match status" value="1"/>
</dbReference>
<name>A0A1W1VN64_9DEIO</name>